<dbReference type="SUPFAM" id="SSF55424">
    <property type="entry name" value="FAD/NAD-linked reductases, dimerisation (C-terminal) domain"/>
    <property type="match status" value="1"/>
</dbReference>
<dbReference type="Proteomes" id="UP000009374">
    <property type="component" value="Unassembled WGS sequence"/>
</dbReference>
<dbReference type="InterPro" id="IPR006121">
    <property type="entry name" value="HMA_dom"/>
</dbReference>
<keyword evidence="12" id="KW-1015">Disulfide bond</keyword>
<evidence type="ECO:0000256" key="15">
    <source>
        <dbReference type="ARBA" id="ARBA00048984"/>
    </source>
</evidence>
<keyword evidence="13" id="KW-0676">Redox-active center</keyword>
<keyword evidence="23" id="KW-1185">Reference proteome</keyword>
<evidence type="ECO:0000256" key="4">
    <source>
        <dbReference type="ARBA" id="ARBA00014791"/>
    </source>
</evidence>
<comment type="function">
    <text evidence="16">Resistance to Hg(2+) in bacteria appears to be governed by a specialized system which includes mercuric reductase. MerA protein is responsible for volatilizing mercury as Hg(0).</text>
</comment>
<evidence type="ECO:0000256" key="16">
    <source>
        <dbReference type="PIRNR" id="PIRNR000350"/>
    </source>
</evidence>
<dbReference type="InterPro" id="IPR036163">
    <property type="entry name" value="HMA_dom_sf"/>
</dbReference>
<dbReference type="GO" id="GO:0050787">
    <property type="term" value="P:detoxification of mercury ion"/>
    <property type="evidence" value="ECO:0007669"/>
    <property type="project" value="InterPro"/>
</dbReference>
<feature type="binding site" evidence="17">
    <location>
        <position position="137"/>
    </location>
    <ligand>
        <name>FAD</name>
        <dbReference type="ChEBI" id="CHEBI:57692"/>
    </ligand>
</feature>
<evidence type="ECO:0000256" key="6">
    <source>
        <dbReference type="ARBA" id="ARBA00022630"/>
    </source>
</evidence>
<dbReference type="InterPro" id="IPR016156">
    <property type="entry name" value="FAD/NAD-linked_Rdtase_dimer_sf"/>
</dbReference>
<dbReference type="CDD" id="cd00371">
    <property type="entry name" value="HMA"/>
    <property type="match status" value="1"/>
</dbReference>
<reference evidence="22 23" key="1">
    <citation type="journal article" date="2009" name="Appl. Environ. Microbiol.">
        <title>Community genomic and proteomic analyses of chemoautotrophic iron-oxidizing "Leptospirillum rubarum" (Group II) and "Leptospirillum ferrodiazotrophum" (Group III) bacteria in acid mine drainage biofilms.</title>
        <authorList>
            <person name="Goltsman D.S."/>
            <person name="Denef V.J."/>
            <person name="Singer S.W."/>
            <person name="VerBerkmoes N.C."/>
            <person name="Lefsrud M."/>
            <person name="Mueller R.S."/>
            <person name="Dick G.J."/>
            <person name="Sun C.L."/>
            <person name="Wheeler K.E."/>
            <person name="Zemla A."/>
            <person name="Baker B.J."/>
            <person name="Hauser L."/>
            <person name="Land M."/>
            <person name="Shah M.B."/>
            <person name="Thelen M.P."/>
            <person name="Hettich R.L."/>
            <person name="Banfield J.F."/>
        </authorList>
    </citation>
    <scope>NUCLEOTIDE SEQUENCE [LARGE SCALE GENOMIC DNA]</scope>
</reference>
<feature type="binding site" evidence="17">
    <location>
        <position position="355"/>
    </location>
    <ligand>
        <name>NAD(+)</name>
        <dbReference type="ChEBI" id="CHEBI:57540"/>
    </ligand>
</feature>
<dbReference type="GO" id="GO:0050660">
    <property type="term" value="F:flavin adenine dinucleotide binding"/>
    <property type="evidence" value="ECO:0007669"/>
    <property type="project" value="UniProtKB-UniRule"/>
</dbReference>
<feature type="binding site" evidence="17">
    <location>
        <begin position="231"/>
        <end position="233"/>
    </location>
    <ligand>
        <name>FAD</name>
        <dbReference type="ChEBI" id="CHEBI:57692"/>
    </ligand>
</feature>
<dbReference type="Gene3D" id="3.50.50.60">
    <property type="entry name" value="FAD/NAD(P)-binding domain"/>
    <property type="match status" value="2"/>
</dbReference>
<dbReference type="Gene3D" id="3.30.390.30">
    <property type="match status" value="1"/>
</dbReference>
<evidence type="ECO:0000256" key="7">
    <source>
        <dbReference type="ARBA" id="ARBA00022723"/>
    </source>
</evidence>
<evidence type="ECO:0000256" key="20">
    <source>
        <dbReference type="SAM" id="MobiDB-lite"/>
    </source>
</evidence>
<evidence type="ECO:0000256" key="17">
    <source>
        <dbReference type="PIRSR" id="PIRSR000350-3"/>
    </source>
</evidence>
<feature type="disulfide bond" description="Redox-active" evidence="18">
    <location>
        <begin position="128"/>
        <end position="133"/>
    </location>
</feature>
<dbReference type="InterPro" id="IPR017969">
    <property type="entry name" value="Heavy-metal-associated_CS"/>
</dbReference>
<accession>C6HXR0</accession>
<protein>
    <recommendedName>
        <fullName evidence="4 16">Mercuric reductase</fullName>
        <ecNumber evidence="3 16">1.16.1.1</ecNumber>
    </recommendedName>
    <alternativeName>
        <fullName evidence="14 16">Hg(II) reductase</fullName>
    </alternativeName>
</protein>
<dbReference type="InterPro" id="IPR012999">
    <property type="entry name" value="Pyr_OxRdtase_I_AS"/>
</dbReference>
<dbReference type="PANTHER" id="PTHR43014:SF2">
    <property type="entry name" value="MERCURIC REDUCTASE"/>
    <property type="match status" value="1"/>
</dbReference>
<dbReference type="SUPFAM" id="SSF55008">
    <property type="entry name" value="HMA, heavy metal-associated domain"/>
    <property type="match status" value="1"/>
</dbReference>
<dbReference type="Gene3D" id="3.30.70.100">
    <property type="match status" value="1"/>
</dbReference>
<dbReference type="GO" id="GO:0045340">
    <property type="term" value="F:mercury ion binding"/>
    <property type="evidence" value="ECO:0007669"/>
    <property type="project" value="InterPro"/>
</dbReference>
<dbReference type="GO" id="GO:0016152">
    <property type="term" value="F:mercury (II) reductase (NADP+) activity"/>
    <property type="evidence" value="ECO:0007669"/>
    <property type="project" value="UniProtKB-UniRule"/>
</dbReference>
<evidence type="ECO:0000256" key="12">
    <source>
        <dbReference type="ARBA" id="ARBA00023157"/>
    </source>
</evidence>
<dbReference type="NCBIfam" id="NF010311">
    <property type="entry name" value="PRK13748.1"/>
    <property type="match status" value="1"/>
</dbReference>
<dbReference type="PROSITE" id="PS00076">
    <property type="entry name" value="PYRIDINE_REDOX_1"/>
    <property type="match status" value="1"/>
</dbReference>
<comment type="cofactor">
    <cofactor evidence="16 17 19">
        <name>FAD</name>
        <dbReference type="ChEBI" id="CHEBI:57692"/>
    </cofactor>
    <text evidence="16 17 19">Binds 1 FAD per subunit.</text>
</comment>
<evidence type="ECO:0000256" key="19">
    <source>
        <dbReference type="RuleBase" id="RU361223"/>
    </source>
</evidence>
<dbReference type="GO" id="GO:0003955">
    <property type="term" value="F:NAD(P)H dehydrogenase (quinone) activity"/>
    <property type="evidence" value="ECO:0007669"/>
    <property type="project" value="TreeGrafter"/>
</dbReference>
<evidence type="ECO:0000256" key="10">
    <source>
        <dbReference type="ARBA" id="ARBA00022914"/>
    </source>
</evidence>
<evidence type="ECO:0000256" key="11">
    <source>
        <dbReference type="ARBA" id="ARBA00023002"/>
    </source>
</evidence>
<keyword evidence="11 16" id="KW-0560">Oxidoreductase</keyword>
<evidence type="ECO:0000256" key="13">
    <source>
        <dbReference type="ARBA" id="ARBA00023284"/>
    </source>
</evidence>
<evidence type="ECO:0000256" key="5">
    <source>
        <dbReference type="ARBA" id="ARBA00022466"/>
    </source>
</evidence>
<dbReference type="InterPro" id="IPR021179">
    <property type="entry name" value="Mercury_reductase_MerA"/>
</dbReference>
<keyword evidence="8 16" id="KW-0274">FAD</keyword>
<dbReference type="GO" id="GO:0050661">
    <property type="term" value="F:NADP binding"/>
    <property type="evidence" value="ECO:0007669"/>
    <property type="project" value="InterPro"/>
</dbReference>
<keyword evidence="7 16" id="KW-0479">Metal-binding</keyword>
<dbReference type="InterPro" id="IPR004099">
    <property type="entry name" value="Pyr_nucl-diS_OxRdtase_dimer"/>
</dbReference>
<dbReference type="PANTHER" id="PTHR43014">
    <property type="entry name" value="MERCURIC REDUCTASE"/>
    <property type="match status" value="1"/>
</dbReference>
<dbReference type="FunFam" id="3.30.390.30:FF:000001">
    <property type="entry name" value="Dihydrolipoyl dehydrogenase"/>
    <property type="match status" value="1"/>
</dbReference>
<dbReference type="EC" id="1.16.1.1" evidence="3 16"/>
<dbReference type="InterPro" id="IPR023753">
    <property type="entry name" value="FAD/NAD-binding_dom"/>
</dbReference>
<dbReference type="PROSITE" id="PS01047">
    <property type="entry name" value="HMA_1"/>
    <property type="match status" value="1"/>
</dbReference>
<name>C6HXR0_9BACT</name>
<evidence type="ECO:0000256" key="2">
    <source>
        <dbReference type="ARBA" id="ARBA00011738"/>
    </source>
</evidence>
<dbReference type="PIRSF" id="PIRSF000350">
    <property type="entry name" value="Mercury_reductase_MerA"/>
    <property type="match status" value="1"/>
</dbReference>
<keyword evidence="17" id="KW-0520">NAD</keyword>
<keyword evidence="6 16" id="KW-0285">Flavoprotein</keyword>
<comment type="catalytic activity">
    <reaction evidence="15 16 19">
        <text>Hg + NADP(+) + H(+) = Hg(2+) + NADPH</text>
        <dbReference type="Rhea" id="RHEA:23856"/>
        <dbReference type="ChEBI" id="CHEBI:15378"/>
        <dbReference type="ChEBI" id="CHEBI:16170"/>
        <dbReference type="ChEBI" id="CHEBI:16793"/>
        <dbReference type="ChEBI" id="CHEBI:57783"/>
        <dbReference type="ChEBI" id="CHEBI:58349"/>
        <dbReference type="EC" id="1.16.1.1"/>
    </reaction>
</comment>
<feature type="region of interest" description="Disordered" evidence="20">
    <location>
        <begin position="66"/>
        <end position="90"/>
    </location>
</feature>
<evidence type="ECO:0000313" key="23">
    <source>
        <dbReference type="Proteomes" id="UP000009374"/>
    </source>
</evidence>
<evidence type="ECO:0000313" key="22">
    <source>
        <dbReference type="EMBL" id="EES52522.1"/>
    </source>
</evidence>
<sequence>MDTVEFFVEGMTCDHCARSVEKALRGLPGVVSAQVAYEAGAGEAEVEPGTAFEAMQKAVRQAGYDLRPKGEPSLQGNQMSPGADGNSSSPRHLVIIGAGSGAVAAALRATDLGARVTLVERGTLGGTCVNVGCVPSKILVRQGHQVHTVKAPPFSGIAPHSPEISPVLLAEERTRRVLELREEKYSRILRETPGVEVLTGEARLDGPRTVVVRESTGNERSLAADRILIATGSQPHVPEIPGLAGTPFWTSTEALFAREIPRHLIIFGGGFVALEIGQAWRRLGAEVTLVIRKERILSRMEEDLGRDLGRYLEGEGVKIVPQATPSRVDHRDGIFSVALSDGQMLTGEALLVATGRHPNTRDLGLDRVGVRTNPEGEIVVDNRLETSVPGIFAAGDCTTLPKFVYVAAASGTRAATHMMGAGEDPLDLAVLPEVIFTDPQVARVGLTEDEAREKGYTPVVRTLSFDKVPRALVNFDTRGWIRMVADERSGKLLGCTVLAPEGGEVIQSAAMALSAGNTVQEIGRMFFPYLTMVESLKLCAQSFSKDVGRLSCCAG</sequence>
<feature type="binding site" evidence="17">
    <location>
        <begin position="268"/>
        <end position="275"/>
    </location>
    <ligand>
        <name>NAD(+)</name>
        <dbReference type="ChEBI" id="CHEBI:57540"/>
    </ligand>
</feature>
<comment type="subunit">
    <text evidence="2 16 19">Homodimer.</text>
</comment>
<dbReference type="InterPro" id="IPR036188">
    <property type="entry name" value="FAD/NAD-bd_sf"/>
</dbReference>
<organism evidence="22 23">
    <name type="scientific">Leptospirillum ferrodiazotrophum</name>
    <dbReference type="NCBI Taxonomy" id="412449"/>
    <lineage>
        <taxon>Bacteria</taxon>
        <taxon>Pseudomonadati</taxon>
        <taxon>Nitrospirota</taxon>
        <taxon>Nitrospiria</taxon>
        <taxon>Nitrospirales</taxon>
        <taxon>Nitrospiraceae</taxon>
        <taxon>Leptospirillum</taxon>
    </lineage>
</organism>
<keyword evidence="10 16" id="KW-0476">Mercury</keyword>
<dbReference type="Pfam" id="PF02852">
    <property type="entry name" value="Pyr_redox_dim"/>
    <property type="match status" value="1"/>
</dbReference>
<dbReference type="PRINTS" id="PR00411">
    <property type="entry name" value="PNDRDTASEI"/>
</dbReference>
<evidence type="ECO:0000256" key="8">
    <source>
        <dbReference type="ARBA" id="ARBA00022827"/>
    </source>
</evidence>
<dbReference type="EMBL" id="GG693875">
    <property type="protein sequence ID" value="EES52522.1"/>
    <property type="molecule type" value="Genomic_DNA"/>
</dbReference>
<keyword evidence="9 16" id="KW-0521">NADP</keyword>
<evidence type="ECO:0000256" key="18">
    <source>
        <dbReference type="PIRSR" id="PIRSR000350-4"/>
    </source>
</evidence>
<dbReference type="AlphaFoldDB" id="C6HXR0"/>
<dbReference type="PROSITE" id="PS50846">
    <property type="entry name" value="HMA_2"/>
    <property type="match status" value="1"/>
</dbReference>
<dbReference type="NCBIfam" id="TIGR02053">
    <property type="entry name" value="MerA"/>
    <property type="match status" value="1"/>
</dbReference>
<evidence type="ECO:0000256" key="9">
    <source>
        <dbReference type="ARBA" id="ARBA00022857"/>
    </source>
</evidence>
<feature type="domain" description="HMA" evidence="21">
    <location>
        <begin position="2"/>
        <end position="67"/>
    </location>
</feature>
<dbReference type="GO" id="GO:0016668">
    <property type="term" value="F:oxidoreductase activity, acting on a sulfur group of donors, NAD(P) as acceptor"/>
    <property type="evidence" value="ECO:0007669"/>
    <property type="project" value="UniProtKB-UniRule"/>
</dbReference>
<evidence type="ECO:0000256" key="14">
    <source>
        <dbReference type="ARBA" id="ARBA00031725"/>
    </source>
</evidence>
<dbReference type="PRINTS" id="PR00368">
    <property type="entry name" value="FADPNR"/>
</dbReference>
<gene>
    <name evidence="19" type="primary">merA</name>
    <name evidence="22" type="ORF">UBAL3_93200019</name>
</gene>
<dbReference type="Pfam" id="PF00403">
    <property type="entry name" value="HMA"/>
    <property type="match status" value="1"/>
</dbReference>
<comment type="similarity">
    <text evidence="1 16 19">Belongs to the class-I pyridine nucleotide-disulfide oxidoreductase family.</text>
</comment>
<keyword evidence="17" id="KW-0547">Nucleotide-binding</keyword>
<feature type="binding site" evidence="17">
    <location>
        <position position="396"/>
    </location>
    <ligand>
        <name>FAD</name>
        <dbReference type="ChEBI" id="CHEBI:57692"/>
    </ligand>
</feature>
<feature type="compositionally biased region" description="Polar residues" evidence="20">
    <location>
        <begin position="74"/>
        <end position="90"/>
    </location>
</feature>
<evidence type="ECO:0000259" key="21">
    <source>
        <dbReference type="PROSITE" id="PS50846"/>
    </source>
</evidence>
<evidence type="ECO:0000256" key="1">
    <source>
        <dbReference type="ARBA" id="ARBA00007532"/>
    </source>
</evidence>
<evidence type="ECO:0000256" key="3">
    <source>
        <dbReference type="ARBA" id="ARBA00012661"/>
    </source>
</evidence>
<dbReference type="SUPFAM" id="SSF51905">
    <property type="entry name" value="FAD/NAD(P)-binding domain"/>
    <property type="match status" value="1"/>
</dbReference>
<keyword evidence="5 16" id="KW-0475">Mercuric resistance</keyword>
<proteinExistence type="inferred from homology"/>
<dbReference type="InterPro" id="IPR001100">
    <property type="entry name" value="Pyr_nuc-diS_OxRdtase"/>
</dbReference>
<dbReference type="Pfam" id="PF07992">
    <property type="entry name" value="Pyr_redox_2"/>
    <property type="match status" value="1"/>
</dbReference>